<evidence type="ECO:0000256" key="1">
    <source>
        <dbReference type="ARBA" id="ARBA00007401"/>
    </source>
</evidence>
<dbReference type="AlphaFoldDB" id="A0A495WFI6"/>
<name>A0A495WFI6_9BACT</name>
<dbReference type="InterPro" id="IPR006102">
    <property type="entry name" value="Ig-like_GH2"/>
</dbReference>
<dbReference type="Proteomes" id="UP000269493">
    <property type="component" value="Unassembled WGS sequence"/>
</dbReference>
<dbReference type="GO" id="GO:0004553">
    <property type="term" value="F:hydrolase activity, hydrolyzing O-glycosyl compounds"/>
    <property type="evidence" value="ECO:0007669"/>
    <property type="project" value="InterPro"/>
</dbReference>
<dbReference type="PANTHER" id="PTHR42732">
    <property type="entry name" value="BETA-GALACTOSIDASE"/>
    <property type="match status" value="1"/>
</dbReference>
<dbReference type="OrthoDB" id="9801077at2"/>
<evidence type="ECO:0000259" key="5">
    <source>
        <dbReference type="Pfam" id="PF02836"/>
    </source>
</evidence>
<dbReference type="InterPro" id="IPR006103">
    <property type="entry name" value="Glyco_hydro_2_cat"/>
</dbReference>
<dbReference type="InterPro" id="IPR017853">
    <property type="entry name" value="GH"/>
</dbReference>
<dbReference type="InterPro" id="IPR006101">
    <property type="entry name" value="Glyco_hydro_2"/>
</dbReference>
<dbReference type="SUPFAM" id="SSF49785">
    <property type="entry name" value="Galactose-binding domain-like"/>
    <property type="match status" value="1"/>
</dbReference>
<evidence type="ECO:0000256" key="3">
    <source>
        <dbReference type="ARBA" id="ARBA00023295"/>
    </source>
</evidence>
<dbReference type="InterPro" id="IPR051913">
    <property type="entry name" value="GH2_Domain-Containing"/>
</dbReference>
<dbReference type="Gene3D" id="2.60.120.260">
    <property type="entry name" value="Galactose-binding domain-like"/>
    <property type="match status" value="1"/>
</dbReference>
<sequence>MLKYRLSLFLFTFLIIQSSAQLRDRISLSGEWQFFKGDTETSSQVEHVTVPHSWNAQDGTTADYYRGKGTYRYNFDLPKNTKKKRVFLRFEAVSQEADVFLNGQYLGNHKGAFNAFCFEITPYLKKKDNELIVKANNILNPDIAPLSGDFTIFGGIYRPVSLLILPQTCITPLDYASSGIYIKQTEIQDHKATIDITTKIDGDISGNKKLRLRTSVFDPTGKLVTTSENEEIRASENTVAIDQRIYLDNPILWNGKAAPNQYRFFCELLQGKKVIDTLSVYTGLRYFKVDPQKGFFLNGKSYQIRGVNRHQDRPGKGWAISEKDHQEDMQLIKEIGANGVRLAHYPHSDYFYSLCDKEGLLVWAEIPFIGNGTESTAFEENLKQQLTELIRQNFNHPSIFCWSLFNELVKGNPEKLVAELNDLAHKEDPTRLTVAAANIEGRPENKITDIMAFNTYPGWYWAEPETMGPSIDWKKDEKRGVCISEYGAGASIKHHQQRMKKAPKCEGDFHPEEWQAIVHEGNYKEIDKRDFVWGSFVWNMFDFASGGRKEGDTYGMNDKGLVTYDRKTPKDAFYFYKANWSEKPVLHITSKRHIERTEPETDIKIYSNCSDITLYVNGMKYAGNSGDHNIFIWKNIRLQPGKNKIRVTGTFNKETITDQCEWILKN</sequence>
<protein>
    <submittedName>
        <fullName evidence="7">Beta-galactosidase</fullName>
    </submittedName>
</protein>
<dbReference type="Pfam" id="PF02836">
    <property type="entry name" value="Glyco_hydro_2_C"/>
    <property type="match status" value="1"/>
</dbReference>
<comment type="similarity">
    <text evidence="1">Belongs to the glycosyl hydrolase 2 family.</text>
</comment>
<dbReference type="Gene3D" id="3.20.20.80">
    <property type="entry name" value="Glycosidases"/>
    <property type="match status" value="1"/>
</dbReference>
<dbReference type="InterPro" id="IPR036156">
    <property type="entry name" value="Beta-gal/glucu_dom_sf"/>
</dbReference>
<organism evidence="7 8">
    <name type="scientific">Coprobacter fastidiosus NSB1 = JCM 33896</name>
    <dbReference type="NCBI Taxonomy" id="1349822"/>
    <lineage>
        <taxon>Bacteria</taxon>
        <taxon>Pseudomonadati</taxon>
        <taxon>Bacteroidota</taxon>
        <taxon>Bacteroidia</taxon>
        <taxon>Bacteroidales</taxon>
        <taxon>Barnesiellaceae</taxon>
        <taxon>Coprobacter</taxon>
    </lineage>
</organism>
<evidence type="ECO:0000313" key="8">
    <source>
        <dbReference type="Proteomes" id="UP000269493"/>
    </source>
</evidence>
<dbReference type="Pfam" id="PF02837">
    <property type="entry name" value="Glyco_hydro_2_N"/>
    <property type="match status" value="1"/>
</dbReference>
<dbReference type="RefSeq" id="WP_022600369.1">
    <property type="nucleotide sequence ID" value="NZ_KI440783.1"/>
</dbReference>
<feature type="domain" description="Glycoside hydrolase family 2 catalytic" evidence="5">
    <location>
        <begin position="293"/>
        <end position="581"/>
    </location>
</feature>
<dbReference type="Gene3D" id="2.60.40.10">
    <property type="entry name" value="Immunoglobulins"/>
    <property type="match status" value="2"/>
</dbReference>
<evidence type="ECO:0000313" key="7">
    <source>
        <dbReference type="EMBL" id="RKT60017.1"/>
    </source>
</evidence>
<accession>A0A495WFI6</accession>
<dbReference type="GeneID" id="92928502"/>
<dbReference type="Pfam" id="PF00703">
    <property type="entry name" value="Glyco_hydro_2"/>
    <property type="match status" value="1"/>
</dbReference>
<feature type="domain" description="Glycoside hydrolase family 2 immunoglobulin-like beta-sandwich" evidence="4">
    <location>
        <begin position="180"/>
        <end position="285"/>
    </location>
</feature>
<proteinExistence type="inferred from homology"/>
<dbReference type="InterPro" id="IPR013783">
    <property type="entry name" value="Ig-like_fold"/>
</dbReference>
<evidence type="ECO:0000259" key="6">
    <source>
        <dbReference type="Pfam" id="PF02837"/>
    </source>
</evidence>
<feature type="domain" description="Glycosyl hydrolases family 2 sugar binding" evidence="6">
    <location>
        <begin position="23"/>
        <end position="166"/>
    </location>
</feature>
<gene>
    <name evidence="7" type="ORF">BC742_0948</name>
</gene>
<keyword evidence="3" id="KW-0326">Glycosidase</keyword>
<dbReference type="PANTHER" id="PTHR42732:SF1">
    <property type="entry name" value="BETA-MANNOSIDASE"/>
    <property type="match status" value="1"/>
</dbReference>
<keyword evidence="2" id="KW-0378">Hydrolase</keyword>
<dbReference type="InterPro" id="IPR008979">
    <property type="entry name" value="Galactose-bd-like_sf"/>
</dbReference>
<dbReference type="PRINTS" id="PR00132">
    <property type="entry name" value="GLHYDRLASE2"/>
</dbReference>
<keyword evidence="8" id="KW-1185">Reference proteome</keyword>
<dbReference type="SUPFAM" id="SSF51445">
    <property type="entry name" value="(Trans)glycosidases"/>
    <property type="match status" value="1"/>
</dbReference>
<dbReference type="GO" id="GO:0005975">
    <property type="term" value="P:carbohydrate metabolic process"/>
    <property type="evidence" value="ECO:0007669"/>
    <property type="project" value="InterPro"/>
</dbReference>
<comment type="caution">
    <text evidence="7">The sequence shown here is derived from an EMBL/GenBank/DDBJ whole genome shotgun (WGS) entry which is preliminary data.</text>
</comment>
<evidence type="ECO:0000256" key="2">
    <source>
        <dbReference type="ARBA" id="ARBA00022801"/>
    </source>
</evidence>
<dbReference type="SUPFAM" id="SSF49303">
    <property type="entry name" value="beta-Galactosidase/glucuronidase domain"/>
    <property type="match status" value="1"/>
</dbReference>
<dbReference type="EMBL" id="RBXN01000002">
    <property type="protein sequence ID" value="RKT60017.1"/>
    <property type="molecule type" value="Genomic_DNA"/>
</dbReference>
<reference evidence="7 8" key="1">
    <citation type="submission" date="2018-10" db="EMBL/GenBank/DDBJ databases">
        <title>Genomic Encyclopedia of Archaeal and Bacterial Type Strains, Phase II (KMG-II): from individual species to whole genera.</title>
        <authorList>
            <person name="Goeker M."/>
        </authorList>
    </citation>
    <scope>NUCLEOTIDE SEQUENCE [LARGE SCALE GENOMIC DNA]</scope>
    <source>
        <strain evidence="7 8">NSB1</strain>
    </source>
</reference>
<dbReference type="InterPro" id="IPR006104">
    <property type="entry name" value="Glyco_hydro_2_N"/>
</dbReference>
<evidence type="ECO:0000259" key="4">
    <source>
        <dbReference type="Pfam" id="PF00703"/>
    </source>
</evidence>